<dbReference type="RefSeq" id="WP_344005437.1">
    <property type="nucleotide sequence ID" value="NZ_BAAAMY010000003.1"/>
</dbReference>
<organism evidence="1 2">
    <name type="scientific">Nocardioides lentus</name>
    <dbReference type="NCBI Taxonomy" id="338077"/>
    <lineage>
        <taxon>Bacteria</taxon>
        <taxon>Bacillati</taxon>
        <taxon>Actinomycetota</taxon>
        <taxon>Actinomycetes</taxon>
        <taxon>Propionibacteriales</taxon>
        <taxon>Nocardioidaceae</taxon>
        <taxon>Nocardioides</taxon>
    </lineage>
</organism>
<keyword evidence="2" id="KW-1185">Reference proteome</keyword>
<gene>
    <name evidence="1" type="ORF">GCM10009737_13500</name>
</gene>
<evidence type="ECO:0000313" key="1">
    <source>
        <dbReference type="EMBL" id="GAA1913369.1"/>
    </source>
</evidence>
<reference evidence="1 2" key="1">
    <citation type="journal article" date="2019" name="Int. J. Syst. Evol. Microbiol.">
        <title>The Global Catalogue of Microorganisms (GCM) 10K type strain sequencing project: providing services to taxonomists for standard genome sequencing and annotation.</title>
        <authorList>
            <consortium name="The Broad Institute Genomics Platform"/>
            <consortium name="The Broad Institute Genome Sequencing Center for Infectious Disease"/>
            <person name="Wu L."/>
            <person name="Ma J."/>
        </authorList>
    </citation>
    <scope>NUCLEOTIDE SEQUENCE [LARGE SCALE GENOMIC DNA]</scope>
    <source>
        <strain evidence="1 2">JCM 14046</strain>
    </source>
</reference>
<evidence type="ECO:0000313" key="2">
    <source>
        <dbReference type="Proteomes" id="UP001501612"/>
    </source>
</evidence>
<dbReference type="EMBL" id="BAAAMY010000003">
    <property type="protein sequence ID" value="GAA1913369.1"/>
    <property type="molecule type" value="Genomic_DNA"/>
</dbReference>
<protein>
    <submittedName>
        <fullName evidence="1">Uncharacterized protein</fullName>
    </submittedName>
</protein>
<name>A0ABN2P686_9ACTN</name>
<proteinExistence type="predicted"/>
<sequence>MDHSETPDAEPTVPEALAALDGLEDLPVGEHLAAFEQAHRELRSALQL</sequence>
<accession>A0ABN2P686</accession>
<dbReference type="Proteomes" id="UP001501612">
    <property type="component" value="Unassembled WGS sequence"/>
</dbReference>
<comment type="caution">
    <text evidence="1">The sequence shown here is derived from an EMBL/GenBank/DDBJ whole genome shotgun (WGS) entry which is preliminary data.</text>
</comment>